<dbReference type="Proteomes" id="UP000789706">
    <property type="component" value="Unassembled WGS sequence"/>
</dbReference>
<accession>A0A9N9BQN6</accession>
<proteinExistence type="inferred from homology"/>
<dbReference type="GO" id="GO:0006506">
    <property type="term" value="P:GPI anchor biosynthetic process"/>
    <property type="evidence" value="ECO:0007669"/>
    <property type="project" value="TreeGrafter"/>
</dbReference>
<keyword evidence="8" id="KW-1185">Reference proteome</keyword>
<dbReference type="EMBL" id="CAJVPK010001209">
    <property type="protein sequence ID" value="CAG8576385.1"/>
    <property type="molecule type" value="Genomic_DNA"/>
</dbReference>
<feature type="transmembrane region" description="Helical" evidence="6">
    <location>
        <begin position="340"/>
        <end position="367"/>
    </location>
</feature>
<keyword evidence="4 6" id="KW-1133">Transmembrane helix</keyword>
<comment type="similarity">
    <text evidence="2">Belongs to the membrane-bound acyltransferase family.</text>
</comment>
<sequence length="416" mass="48478">MSKLKDSSEEYSSTKYTPLTTTSSSSSTSTKIKPPLWNTFEFYIYYVAVAFSVFYAFKSVYDLSQETHPNYSYYSKYLSKGWMFGRKLDNTDTQLATFRNNYFLLAFALIIYLIIIFEGSIFNPSITWIFNLSVLFLNEGYSGYKFSSINDHLEFLRKPKDAIFFTETERIITPCCKEDYNFIYYLSYILYTPLFLAGPIITYNDFISQLRYSRDIDIKGVFLYGIRLLGAILLMEVMLHYIYVVVIGKARAFWAMADGIIAQENMMRCMMNNYSTSGFWRRGNKNPVFNILVIFTFVALWHDISLKLLAWGWLIWLFILPEKIGRTIFSEKKWGDWPYYRHLCAVGAVANLLMMWMANLIGFAIGLDGMKVLLINIFMTKDAVGLTGLGIFCGAQIMFEIREEEKRKGINQEIRY</sequence>
<feature type="transmembrane region" description="Helical" evidence="6">
    <location>
        <begin position="102"/>
        <end position="122"/>
    </location>
</feature>
<evidence type="ECO:0000256" key="5">
    <source>
        <dbReference type="ARBA" id="ARBA00023136"/>
    </source>
</evidence>
<dbReference type="GO" id="GO:0016020">
    <property type="term" value="C:membrane"/>
    <property type="evidence" value="ECO:0007669"/>
    <property type="project" value="UniProtKB-SubCell"/>
</dbReference>
<feature type="transmembrane region" description="Helical" evidence="6">
    <location>
        <begin position="43"/>
        <end position="61"/>
    </location>
</feature>
<protein>
    <submittedName>
        <fullName evidence="7">1528_t:CDS:1</fullName>
    </submittedName>
</protein>
<dbReference type="OrthoDB" id="420606at2759"/>
<name>A0A9N9BQN6_9GLOM</name>
<keyword evidence="5 6" id="KW-0472">Membrane</keyword>
<feature type="transmembrane region" description="Helical" evidence="6">
    <location>
        <begin position="221"/>
        <end position="243"/>
    </location>
</feature>
<dbReference type="PANTHER" id="PTHR13285">
    <property type="entry name" value="ACYLTRANSFERASE"/>
    <property type="match status" value="1"/>
</dbReference>
<feature type="transmembrane region" description="Helical" evidence="6">
    <location>
        <begin position="288"/>
        <end position="319"/>
    </location>
</feature>
<organism evidence="7 8">
    <name type="scientific">Diversispora eburnea</name>
    <dbReference type="NCBI Taxonomy" id="1213867"/>
    <lineage>
        <taxon>Eukaryota</taxon>
        <taxon>Fungi</taxon>
        <taxon>Fungi incertae sedis</taxon>
        <taxon>Mucoromycota</taxon>
        <taxon>Glomeromycotina</taxon>
        <taxon>Glomeromycetes</taxon>
        <taxon>Diversisporales</taxon>
        <taxon>Diversisporaceae</taxon>
        <taxon>Diversispora</taxon>
    </lineage>
</organism>
<evidence type="ECO:0000256" key="1">
    <source>
        <dbReference type="ARBA" id="ARBA00004141"/>
    </source>
</evidence>
<comment type="subcellular location">
    <subcellularLocation>
        <location evidence="1">Membrane</location>
        <topology evidence="1">Multi-pass membrane protein</topology>
    </subcellularLocation>
</comment>
<feature type="transmembrane region" description="Helical" evidence="6">
    <location>
        <begin position="182"/>
        <end position="201"/>
    </location>
</feature>
<dbReference type="GO" id="GO:0008374">
    <property type="term" value="F:O-acyltransferase activity"/>
    <property type="evidence" value="ECO:0007669"/>
    <property type="project" value="TreeGrafter"/>
</dbReference>
<comment type="caution">
    <text evidence="7">The sequence shown here is derived from an EMBL/GenBank/DDBJ whole genome shotgun (WGS) entry which is preliminary data.</text>
</comment>
<evidence type="ECO:0000313" key="8">
    <source>
        <dbReference type="Proteomes" id="UP000789706"/>
    </source>
</evidence>
<keyword evidence="3 6" id="KW-0812">Transmembrane</keyword>
<evidence type="ECO:0000313" key="7">
    <source>
        <dbReference type="EMBL" id="CAG8576385.1"/>
    </source>
</evidence>
<gene>
    <name evidence="7" type="ORF">DEBURN_LOCUS8346</name>
</gene>
<dbReference type="InterPro" id="IPR051085">
    <property type="entry name" value="MB_O-acyltransferase"/>
</dbReference>
<feature type="transmembrane region" description="Helical" evidence="6">
    <location>
        <begin position="373"/>
        <end position="399"/>
    </location>
</feature>
<evidence type="ECO:0000256" key="3">
    <source>
        <dbReference type="ARBA" id="ARBA00022692"/>
    </source>
</evidence>
<evidence type="ECO:0000256" key="2">
    <source>
        <dbReference type="ARBA" id="ARBA00010323"/>
    </source>
</evidence>
<dbReference type="AlphaFoldDB" id="A0A9N9BQN6"/>
<dbReference type="Pfam" id="PF03062">
    <property type="entry name" value="MBOAT"/>
    <property type="match status" value="2"/>
</dbReference>
<evidence type="ECO:0000256" key="4">
    <source>
        <dbReference type="ARBA" id="ARBA00022989"/>
    </source>
</evidence>
<dbReference type="GO" id="GO:0005783">
    <property type="term" value="C:endoplasmic reticulum"/>
    <property type="evidence" value="ECO:0007669"/>
    <property type="project" value="TreeGrafter"/>
</dbReference>
<evidence type="ECO:0000256" key="6">
    <source>
        <dbReference type="SAM" id="Phobius"/>
    </source>
</evidence>
<reference evidence="7" key="1">
    <citation type="submission" date="2021-06" db="EMBL/GenBank/DDBJ databases">
        <authorList>
            <person name="Kallberg Y."/>
            <person name="Tangrot J."/>
            <person name="Rosling A."/>
        </authorList>
    </citation>
    <scope>NUCLEOTIDE SEQUENCE</scope>
    <source>
        <strain evidence="7">AZ414A</strain>
    </source>
</reference>
<dbReference type="PANTHER" id="PTHR13285:SF18">
    <property type="entry name" value="PROTEIN-CYSTEINE N-PALMITOYLTRANSFERASE RASP"/>
    <property type="match status" value="1"/>
</dbReference>
<dbReference type="InterPro" id="IPR004299">
    <property type="entry name" value="MBOAT_fam"/>
</dbReference>